<dbReference type="InterPro" id="IPR016163">
    <property type="entry name" value="Ald_DH_C"/>
</dbReference>
<dbReference type="AlphaFoldDB" id="A0A6N6JMX5"/>
<dbReference type="PROSITE" id="PS00070">
    <property type="entry name" value="ALDEHYDE_DEHYDR_CYS"/>
    <property type="match status" value="1"/>
</dbReference>
<dbReference type="InterPro" id="IPR016160">
    <property type="entry name" value="Ald_DH_CS_CYS"/>
</dbReference>
<reference evidence="4 5" key="1">
    <citation type="submission" date="2019-12" db="EMBL/GenBank/DDBJ databases">
        <title>Litoreibacter badius sp. nov., a novel bacteriochlorophyll a-containing bacterium in the genus Litoreibacter.</title>
        <authorList>
            <person name="Kanamuro M."/>
            <person name="Takabe Y."/>
            <person name="Mori K."/>
            <person name="Takaichi S."/>
            <person name="Hanada S."/>
        </authorList>
    </citation>
    <scope>NUCLEOTIDE SEQUENCE [LARGE SCALE GENOMIC DNA]</scope>
    <source>
        <strain evidence="4 5">K6</strain>
    </source>
</reference>
<dbReference type="PANTHER" id="PTHR43353">
    <property type="entry name" value="SUCCINATE-SEMIALDEHYDE DEHYDROGENASE, MITOCHONDRIAL"/>
    <property type="match status" value="1"/>
</dbReference>
<organism evidence="4 5">
    <name type="scientific">Litoreibacter roseus</name>
    <dbReference type="NCBI Taxonomy" id="2601869"/>
    <lineage>
        <taxon>Bacteria</taxon>
        <taxon>Pseudomonadati</taxon>
        <taxon>Pseudomonadota</taxon>
        <taxon>Alphaproteobacteria</taxon>
        <taxon>Rhodobacterales</taxon>
        <taxon>Roseobacteraceae</taxon>
        <taxon>Litoreibacter</taxon>
    </lineage>
</organism>
<dbReference type="GO" id="GO:0016620">
    <property type="term" value="F:oxidoreductase activity, acting on the aldehyde or oxo group of donors, NAD or NADP as acceptor"/>
    <property type="evidence" value="ECO:0007669"/>
    <property type="project" value="InterPro"/>
</dbReference>
<evidence type="ECO:0000259" key="3">
    <source>
        <dbReference type="Pfam" id="PF00171"/>
    </source>
</evidence>
<evidence type="ECO:0000256" key="1">
    <source>
        <dbReference type="ARBA" id="ARBA00009986"/>
    </source>
</evidence>
<keyword evidence="5" id="KW-1185">Reference proteome</keyword>
<dbReference type="PANTHER" id="PTHR43353:SF5">
    <property type="entry name" value="SUCCINATE-SEMIALDEHYDE DEHYDROGENASE, MITOCHONDRIAL"/>
    <property type="match status" value="1"/>
</dbReference>
<name>A0A6N6JMX5_9RHOB</name>
<keyword evidence="2" id="KW-0560">Oxidoreductase</keyword>
<evidence type="ECO:0000313" key="4">
    <source>
        <dbReference type="EMBL" id="GFE67290.1"/>
    </source>
</evidence>
<dbReference type="InterPro" id="IPR016162">
    <property type="entry name" value="Ald_DH_N"/>
</dbReference>
<dbReference type="RefSeq" id="WP_159811111.1">
    <property type="nucleotide sequence ID" value="NZ_BLJE01000010.1"/>
</dbReference>
<dbReference type="Proteomes" id="UP000436822">
    <property type="component" value="Unassembled WGS sequence"/>
</dbReference>
<dbReference type="Gene3D" id="3.40.605.10">
    <property type="entry name" value="Aldehyde Dehydrogenase, Chain A, domain 1"/>
    <property type="match status" value="1"/>
</dbReference>
<evidence type="ECO:0000313" key="5">
    <source>
        <dbReference type="Proteomes" id="UP000436822"/>
    </source>
</evidence>
<dbReference type="OrthoDB" id="9812625at2"/>
<comment type="similarity">
    <text evidence="1">Belongs to the aldehyde dehydrogenase family.</text>
</comment>
<gene>
    <name evidence="4" type="ORF">KIN_43640</name>
</gene>
<protein>
    <recommendedName>
        <fullName evidence="3">Aldehyde dehydrogenase domain-containing protein</fullName>
    </recommendedName>
</protein>
<comment type="caution">
    <text evidence="4">The sequence shown here is derived from an EMBL/GenBank/DDBJ whole genome shotgun (WGS) entry which is preliminary data.</text>
</comment>
<dbReference type="SUPFAM" id="SSF53720">
    <property type="entry name" value="ALDH-like"/>
    <property type="match status" value="1"/>
</dbReference>
<dbReference type="Pfam" id="PF00171">
    <property type="entry name" value="Aldedh"/>
    <property type="match status" value="1"/>
</dbReference>
<accession>A0A6N6JMX5</accession>
<dbReference type="InterPro" id="IPR015590">
    <property type="entry name" value="Aldehyde_DH_dom"/>
</dbReference>
<sequence>MMKDIEEPSLRTERLKLIDEVFDLISAKKDDLANILGRLNGPKATKHEIDASLDAILTVRAEISRTSPSFINRFGVFHSPNAILYEYVLHCVIPCLYSRHVYIRPASKSLIDTVRLHDFLTKAVALPIEICPVSQTKYCDILSGSEAVIFTGRYENAVELSRHLNVQLFMFAGAGSNPFIVGPGCDKVGIVDKFVNARLLNAGQDCVCPNAMFVSAAESEAWTSQFALSLSELDDHDRFPTAEVSPLLDPDQVRTIMERMLANRDDIFHGGHVDLTSLAMQPIALYQHIGRAMQPEEWFGPVCLLIGYDTIDQVSEMLLRPELRDSAMYLSTFGDVDLSPKVSARYIDIGPVSVLETEGGNEPFGGYGEKASFVEFNGTRVSRPILISQEIAEAFGCAL</sequence>
<proteinExistence type="inferred from homology"/>
<dbReference type="InterPro" id="IPR016161">
    <property type="entry name" value="Ald_DH/histidinol_DH"/>
</dbReference>
<dbReference type="InterPro" id="IPR050740">
    <property type="entry name" value="Aldehyde_DH_Superfamily"/>
</dbReference>
<dbReference type="EMBL" id="BLJE01000010">
    <property type="protein sequence ID" value="GFE67290.1"/>
    <property type="molecule type" value="Genomic_DNA"/>
</dbReference>
<feature type="domain" description="Aldehyde dehydrogenase" evidence="3">
    <location>
        <begin position="146"/>
        <end position="367"/>
    </location>
</feature>
<evidence type="ECO:0000256" key="2">
    <source>
        <dbReference type="ARBA" id="ARBA00023002"/>
    </source>
</evidence>
<dbReference type="Gene3D" id="3.40.309.10">
    <property type="entry name" value="Aldehyde Dehydrogenase, Chain A, domain 2"/>
    <property type="match status" value="1"/>
</dbReference>